<sequence length="59" mass="6794">FDVKLSSLEISFADSTYVLQISAVKQAQSVVSACLVPKARTTQSNEIHRERERERERER</sequence>
<evidence type="ECO:0000313" key="1">
    <source>
        <dbReference type="EMBL" id="JAC66173.1"/>
    </source>
</evidence>
<organism evidence="1">
    <name type="scientific">Tetraselmis sp. GSL018</name>
    <dbReference type="NCBI Taxonomy" id="582737"/>
    <lineage>
        <taxon>Eukaryota</taxon>
        <taxon>Viridiplantae</taxon>
        <taxon>Chlorophyta</taxon>
        <taxon>core chlorophytes</taxon>
        <taxon>Chlorodendrophyceae</taxon>
        <taxon>Chlorodendrales</taxon>
        <taxon>Chlorodendraceae</taxon>
        <taxon>Tetraselmis</taxon>
    </lineage>
</organism>
<reference evidence="1" key="1">
    <citation type="submission" date="2014-05" db="EMBL/GenBank/DDBJ databases">
        <title>The transcriptome of the halophilic microalga Tetraselmis sp. GSL018 isolated from the Great Salt Lake, Utah.</title>
        <authorList>
            <person name="Jinkerson R.E."/>
            <person name="D'Adamo S."/>
            <person name="Posewitz M.C."/>
        </authorList>
    </citation>
    <scope>NUCLEOTIDE SEQUENCE</scope>
    <source>
        <strain evidence="1">GSL018</strain>
    </source>
</reference>
<dbReference type="AlphaFoldDB" id="A0A061R2J2"/>
<feature type="non-terminal residue" evidence="1">
    <location>
        <position position="1"/>
    </location>
</feature>
<proteinExistence type="predicted"/>
<dbReference type="EMBL" id="GBEZ01020507">
    <property type="protein sequence ID" value="JAC66173.1"/>
    <property type="molecule type" value="Transcribed_RNA"/>
</dbReference>
<accession>A0A061R2J2</accession>
<gene>
    <name evidence="1" type="ORF">TSPGSL018_14329</name>
</gene>
<name>A0A061R2J2_9CHLO</name>
<feature type="non-terminal residue" evidence="1">
    <location>
        <position position="59"/>
    </location>
</feature>
<protein>
    <submittedName>
        <fullName evidence="1">Uncharacterized protein</fullName>
    </submittedName>
</protein>